<dbReference type="PANTHER" id="PTHR31635:SF196">
    <property type="entry name" value="REVERSE TRANSCRIPTASE DOMAIN-CONTAINING PROTEIN-RELATED"/>
    <property type="match status" value="1"/>
</dbReference>
<dbReference type="EMBL" id="JAGYWB010000008">
    <property type="protein sequence ID" value="KAI0513466.1"/>
    <property type="molecule type" value="Genomic_DNA"/>
</dbReference>
<reference evidence="1" key="1">
    <citation type="journal article" date="2022" name="Front. Genet.">
        <title>Chromosome-Scale Assembly of the Dendrobium nobile Genome Provides Insights Into the Molecular Mechanism of the Biosynthesis of the Medicinal Active Ingredient of Dendrobium.</title>
        <authorList>
            <person name="Xu Q."/>
            <person name="Niu S.-C."/>
            <person name="Li K.-L."/>
            <person name="Zheng P.-J."/>
            <person name="Zhang X.-J."/>
            <person name="Jia Y."/>
            <person name="Liu Y."/>
            <person name="Niu Y.-X."/>
            <person name="Yu L.-H."/>
            <person name="Chen D.-F."/>
            <person name="Zhang G.-Q."/>
        </authorList>
    </citation>
    <scope>NUCLEOTIDE SEQUENCE</scope>
    <source>
        <tissue evidence="1">Leaf</tissue>
    </source>
</reference>
<dbReference type="OrthoDB" id="786283at2759"/>
<evidence type="ECO:0000313" key="1">
    <source>
        <dbReference type="EMBL" id="KAI0513466.1"/>
    </source>
</evidence>
<accession>A0A8T3BMY0</accession>
<sequence length="731" mass="84990">MNSIAFWNCRGAKKKEASLYLKEFVRDHGILFVGLVEPKICNFNKVDLERILGKDWDLYMVPSDGLSGDEERGGRKLLFSQGPIEMVDFKNENDLHDVKDLHFWGKAKAKEFTSEKDKLKEEIFDLQDEEANGGWLCGEKLLKLRTKVRDLNVALSWLNTWWKQRAKVRWYEEGDANTKFFHSYASSRRSGNRITQVKNGSRKLTEDPKEIQEVFYRYFLEKWKQRNCLEDNWPAPYNSLDDDDRRRLSAEVSDPKITEMIKSLGNNRAPGVDGISYSFFKAYWNIVISDVCNAVKYFFAIGRMCKDWKLSKAADGMVAIKLDMEQAYDSMSWKMLHRMMVILGFPKQFMDLVMECIMEPRYAISINGGLSNWIEGKNGLHQGKDLSIKIAPNSPRISHLLYVDDVLLFSDAKIKSIKKSLIARYGKDWWRCESSRCGSSSWKIISSGWKALKGFVRWKAVNGRSIKVLKDIWILDKCLNRWSTYVVVFEDENSTLDYFIQDGRWNIEKLSLFFGKELLKLICNIQIFQDSESDYMELTRKLSGKSISSMLREESVREAAVEDQNAWIHKRRKLSRCNLCPKGCGEVEDVDHISTCCSKLMEVILELRKWGFPVPIFSTFQQCLNELKSVYEDNKLLVKLYFVMLWFSWNNRNLKVHGKKEDSISVAAAKIINFVNLDKVNKEISDYWDAGRSLGLCYDFWRPPTPEWYKINVDAALKKNYEASIGGIVQD</sequence>
<comment type="caution">
    <text evidence="1">The sequence shown here is derived from an EMBL/GenBank/DDBJ whole genome shotgun (WGS) entry which is preliminary data.</text>
</comment>
<dbReference type="Proteomes" id="UP000829196">
    <property type="component" value="Unassembled WGS sequence"/>
</dbReference>
<evidence type="ECO:0008006" key="3">
    <source>
        <dbReference type="Google" id="ProtNLM"/>
    </source>
</evidence>
<organism evidence="1 2">
    <name type="scientific">Dendrobium nobile</name>
    <name type="common">Orchid</name>
    <dbReference type="NCBI Taxonomy" id="94219"/>
    <lineage>
        <taxon>Eukaryota</taxon>
        <taxon>Viridiplantae</taxon>
        <taxon>Streptophyta</taxon>
        <taxon>Embryophyta</taxon>
        <taxon>Tracheophyta</taxon>
        <taxon>Spermatophyta</taxon>
        <taxon>Magnoliopsida</taxon>
        <taxon>Liliopsida</taxon>
        <taxon>Asparagales</taxon>
        <taxon>Orchidaceae</taxon>
        <taxon>Epidendroideae</taxon>
        <taxon>Malaxideae</taxon>
        <taxon>Dendrobiinae</taxon>
        <taxon>Dendrobium</taxon>
    </lineage>
</organism>
<dbReference type="PANTHER" id="PTHR31635">
    <property type="entry name" value="REVERSE TRANSCRIPTASE DOMAIN-CONTAINING PROTEIN-RELATED"/>
    <property type="match status" value="1"/>
</dbReference>
<keyword evidence="2" id="KW-1185">Reference proteome</keyword>
<evidence type="ECO:0000313" key="2">
    <source>
        <dbReference type="Proteomes" id="UP000829196"/>
    </source>
</evidence>
<dbReference type="AlphaFoldDB" id="A0A8T3BMY0"/>
<proteinExistence type="predicted"/>
<gene>
    <name evidence="1" type="ORF">KFK09_009488</name>
</gene>
<name>A0A8T3BMY0_DENNO</name>
<protein>
    <recommendedName>
        <fullName evidence="3">Reverse transcriptase domain-containing protein</fullName>
    </recommendedName>
</protein>